<accession>A0A369JWS4</accession>
<feature type="region of interest" description="Disordered" evidence="1">
    <location>
        <begin position="45"/>
        <end position="73"/>
    </location>
</feature>
<keyword evidence="3" id="KW-1185">Reference proteome</keyword>
<sequence length="73" mass="7909">MTTLADPIRISEIDLTVKPVSTSRKLIQSIDAQIDGKAVEAQWAGEGGKTHRATFDPPLSDSYGFEADCQNTD</sequence>
<dbReference type="Proteomes" id="UP000076154">
    <property type="component" value="Unassembled WGS sequence"/>
</dbReference>
<reference evidence="2" key="1">
    <citation type="submission" date="2018-04" db="EMBL/GenBank/DDBJ databases">
        <title>Whole genome sequencing of Hypsizygus marmoreus.</title>
        <authorList>
            <person name="Choi I.-G."/>
            <person name="Min B."/>
            <person name="Kim J.-G."/>
            <person name="Kim S."/>
            <person name="Oh Y.-L."/>
            <person name="Kong W.-S."/>
            <person name="Park H."/>
            <person name="Jeong J."/>
            <person name="Song E.-S."/>
        </authorList>
    </citation>
    <scope>NUCLEOTIDE SEQUENCE [LARGE SCALE GENOMIC DNA]</scope>
    <source>
        <strain evidence="2">51987-8</strain>
    </source>
</reference>
<protein>
    <submittedName>
        <fullName evidence="2">Uncharacterized protein</fullName>
    </submittedName>
</protein>
<evidence type="ECO:0000313" key="2">
    <source>
        <dbReference type="EMBL" id="RDB24103.1"/>
    </source>
</evidence>
<comment type="caution">
    <text evidence="2">The sequence shown here is derived from an EMBL/GenBank/DDBJ whole genome shotgun (WGS) entry which is preliminary data.</text>
</comment>
<name>A0A369JWS4_HYPMA</name>
<gene>
    <name evidence="2" type="ORF">Hypma_008544</name>
</gene>
<dbReference type="EMBL" id="LUEZ02000045">
    <property type="protein sequence ID" value="RDB24103.1"/>
    <property type="molecule type" value="Genomic_DNA"/>
</dbReference>
<organism evidence="2 3">
    <name type="scientific">Hypsizygus marmoreus</name>
    <name type="common">White beech mushroom</name>
    <name type="synonym">Agaricus marmoreus</name>
    <dbReference type="NCBI Taxonomy" id="39966"/>
    <lineage>
        <taxon>Eukaryota</taxon>
        <taxon>Fungi</taxon>
        <taxon>Dikarya</taxon>
        <taxon>Basidiomycota</taxon>
        <taxon>Agaricomycotina</taxon>
        <taxon>Agaricomycetes</taxon>
        <taxon>Agaricomycetidae</taxon>
        <taxon>Agaricales</taxon>
        <taxon>Tricholomatineae</taxon>
        <taxon>Lyophyllaceae</taxon>
        <taxon>Hypsizygus</taxon>
    </lineage>
</organism>
<dbReference type="AlphaFoldDB" id="A0A369JWS4"/>
<evidence type="ECO:0000256" key="1">
    <source>
        <dbReference type="SAM" id="MobiDB-lite"/>
    </source>
</evidence>
<proteinExistence type="predicted"/>
<evidence type="ECO:0000313" key="3">
    <source>
        <dbReference type="Proteomes" id="UP000076154"/>
    </source>
</evidence>
<dbReference type="InParanoid" id="A0A369JWS4"/>